<keyword evidence="15" id="KW-1185">Reference proteome</keyword>
<dbReference type="Gene3D" id="3.30.200.20">
    <property type="entry name" value="Phosphorylase Kinase, domain 1"/>
    <property type="match status" value="1"/>
</dbReference>
<dbReference type="Pfam" id="PF09202">
    <property type="entry name" value="Rio2_N"/>
    <property type="match status" value="1"/>
</dbReference>
<keyword evidence="7" id="KW-0547">Nucleotide-binding</keyword>
<dbReference type="GO" id="GO:0005829">
    <property type="term" value="C:cytosol"/>
    <property type="evidence" value="ECO:0007669"/>
    <property type="project" value="TreeGrafter"/>
</dbReference>
<dbReference type="InterPro" id="IPR018935">
    <property type="entry name" value="RIO_kinase_CS"/>
</dbReference>
<keyword evidence="10" id="KW-0460">Magnesium</keyword>
<organism evidence="14 15">
    <name type="scientific">Stygiolobus azoricus</name>
    <dbReference type="NCBI Taxonomy" id="41675"/>
    <lineage>
        <taxon>Archaea</taxon>
        <taxon>Thermoproteota</taxon>
        <taxon>Thermoprotei</taxon>
        <taxon>Sulfolobales</taxon>
        <taxon>Sulfolobaceae</taxon>
        <taxon>Stygiolobus</taxon>
    </lineage>
</organism>
<dbReference type="GO" id="GO:0030688">
    <property type="term" value="C:preribosome, small subunit precursor"/>
    <property type="evidence" value="ECO:0007669"/>
    <property type="project" value="TreeGrafter"/>
</dbReference>
<name>A0A650CLZ3_9CREN</name>
<keyword evidence="4 14" id="KW-0723">Serine/threonine-protein kinase</keyword>
<dbReference type="KEGG" id="sazo:D1868_00940"/>
<dbReference type="SUPFAM" id="SSF56112">
    <property type="entry name" value="Protein kinase-like (PK-like)"/>
    <property type="match status" value="1"/>
</dbReference>
<dbReference type="AlphaFoldDB" id="A0A650CLZ3"/>
<evidence type="ECO:0000256" key="11">
    <source>
        <dbReference type="ARBA" id="ARBA00047899"/>
    </source>
</evidence>
<evidence type="ECO:0000313" key="14">
    <source>
        <dbReference type="EMBL" id="QGR18702.1"/>
    </source>
</evidence>
<dbReference type="EC" id="2.7.11.1" evidence="3"/>
<dbReference type="PROSITE" id="PS01245">
    <property type="entry name" value="RIO1"/>
    <property type="match status" value="1"/>
</dbReference>
<dbReference type="InterPro" id="IPR011009">
    <property type="entry name" value="Kinase-like_dom_sf"/>
</dbReference>
<dbReference type="InterPro" id="IPR036388">
    <property type="entry name" value="WH-like_DNA-bd_sf"/>
</dbReference>
<accession>A0A650CLZ3</accession>
<dbReference type="Gene3D" id="1.10.10.10">
    <property type="entry name" value="Winged helix-like DNA-binding domain superfamily/Winged helix DNA-binding domain"/>
    <property type="match status" value="1"/>
</dbReference>
<dbReference type="GO" id="GO:0004674">
    <property type="term" value="F:protein serine/threonine kinase activity"/>
    <property type="evidence" value="ECO:0007669"/>
    <property type="project" value="UniProtKB-KW"/>
</dbReference>
<dbReference type="GO" id="GO:0046872">
    <property type="term" value="F:metal ion binding"/>
    <property type="evidence" value="ECO:0007669"/>
    <property type="project" value="UniProtKB-KW"/>
</dbReference>
<keyword evidence="5" id="KW-0808">Transferase</keyword>
<evidence type="ECO:0000256" key="1">
    <source>
        <dbReference type="ARBA" id="ARBA00001946"/>
    </source>
</evidence>
<dbReference type="GO" id="GO:0030490">
    <property type="term" value="P:maturation of SSU-rRNA"/>
    <property type="evidence" value="ECO:0007669"/>
    <property type="project" value="TreeGrafter"/>
</dbReference>
<keyword evidence="6" id="KW-0479">Metal-binding</keyword>
<dbReference type="SUPFAM" id="SSF46785">
    <property type="entry name" value="Winged helix' DNA-binding domain"/>
    <property type="match status" value="1"/>
</dbReference>
<evidence type="ECO:0000256" key="10">
    <source>
        <dbReference type="ARBA" id="ARBA00022842"/>
    </source>
</evidence>
<dbReference type="Proteomes" id="UP000423396">
    <property type="component" value="Chromosome"/>
</dbReference>
<evidence type="ECO:0000256" key="6">
    <source>
        <dbReference type="ARBA" id="ARBA00022723"/>
    </source>
</evidence>
<sequence length="288" mass="33524">MPSLTLAERASLVGPLDYKILKTIYSLHRNHEWIMTSELVEETGLRLNELQPVLLRLYNLRLLSKQIISGEYSYRITFTALDILAIKKLYVEKVLKNLGIVIGVGKESEVYVGYNFNDEPLIVKFHRVGKRSYKNIRKIRNIQKDKDWTVISVENAEREYQALDCVKKNYGYVPQPYGKAYNAVAMELVEGRELYKSELTNPEEILDQILSTIRIAYNECKMIHGDLSEYNVLVKDGTAYVIDWPQWSSPENEDLLIRDIDHILAYFYKKYEIDKDVDAVIDYIKGKP</sequence>
<dbReference type="InterPro" id="IPR018934">
    <property type="entry name" value="RIO_dom"/>
</dbReference>
<dbReference type="PROSITE" id="PS00109">
    <property type="entry name" value="PROTEIN_KINASE_TYR"/>
    <property type="match status" value="1"/>
</dbReference>
<comment type="catalytic activity">
    <reaction evidence="12">
        <text>L-seryl-[protein] + ATP = O-phospho-L-seryl-[protein] + ADP + H(+)</text>
        <dbReference type="Rhea" id="RHEA:17989"/>
        <dbReference type="Rhea" id="RHEA-COMP:9863"/>
        <dbReference type="Rhea" id="RHEA-COMP:11604"/>
        <dbReference type="ChEBI" id="CHEBI:15378"/>
        <dbReference type="ChEBI" id="CHEBI:29999"/>
        <dbReference type="ChEBI" id="CHEBI:30616"/>
        <dbReference type="ChEBI" id="CHEBI:83421"/>
        <dbReference type="ChEBI" id="CHEBI:456216"/>
        <dbReference type="EC" id="2.7.11.1"/>
    </reaction>
</comment>
<dbReference type="GeneID" id="42797600"/>
<evidence type="ECO:0000256" key="9">
    <source>
        <dbReference type="ARBA" id="ARBA00022840"/>
    </source>
</evidence>
<evidence type="ECO:0000256" key="2">
    <source>
        <dbReference type="ARBA" id="ARBA00009196"/>
    </source>
</evidence>
<dbReference type="InterPro" id="IPR015285">
    <property type="entry name" value="RIO2_wHTH_N"/>
</dbReference>
<dbReference type="SMART" id="SM00090">
    <property type="entry name" value="RIO"/>
    <property type="match status" value="1"/>
</dbReference>
<dbReference type="Pfam" id="PF01163">
    <property type="entry name" value="RIO1"/>
    <property type="match status" value="1"/>
</dbReference>
<evidence type="ECO:0000256" key="4">
    <source>
        <dbReference type="ARBA" id="ARBA00022527"/>
    </source>
</evidence>
<proteinExistence type="inferred from homology"/>
<evidence type="ECO:0000256" key="3">
    <source>
        <dbReference type="ARBA" id="ARBA00012513"/>
    </source>
</evidence>
<keyword evidence="9" id="KW-0067">ATP-binding</keyword>
<gene>
    <name evidence="14" type="ORF">D1868_00940</name>
</gene>
<dbReference type="PANTHER" id="PTHR45852">
    <property type="entry name" value="SER/THR-PROTEIN KINASE RIO2"/>
    <property type="match status" value="1"/>
</dbReference>
<keyword evidence="8 14" id="KW-0418">Kinase</keyword>
<dbReference type="PANTHER" id="PTHR45852:SF1">
    <property type="entry name" value="SERINE_THREONINE-PROTEIN KINASE RIO2"/>
    <property type="match status" value="1"/>
</dbReference>
<comment type="similarity">
    <text evidence="2">Belongs to the protein kinase superfamily. RIO-type Ser/Thr kinase family.</text>
</comment>
<evidence type="ECO:0000256" key="5">
    <source>
        <dbReference type="ARBA" id="ARBA00022679"/>
    </source>
</evidence>
<evidence type="ECO:0000256" key="7">
    <source>
        <dbReference type="ARBA" id="ARBA00022741"/>
    </source>
</evidence>
<dbReference type="Gene3D" id="1.10.510.10">
    <property type="entry name" value="Transferase(Phosphotransferase) domain 1"/>
    <property type="match status" value="1"/>
</dbReference>
<dbReference type="InterPro" id="IPR008266">
    <property type="entry name" value="Tyr_kinase_AS"/>
</dbReference>
<protein>
    <recommendedName>
        <fullName evidence="3">non-specific serine/threonine protein kinase</fullName>
        <ecNumber evidence="3">2.7.11.1</ecNumber>
    </recommendedName>
</protein>
<dbReference type="OrthoDB" id="50101at2157"/>
<evidence type="ECO:0000256" key="8">
    <source>
        <dbReference type="ARBA" id="ARBA00022777"/>
    </source>
</evidence>
<feature type="domain" description="RIO kinase" evidence="13">
    <location>
        <begin position="68"/>
        <end position="286"/>
    </location>
</feature>
<reference evidence="14 15" key="1">
    <citation type="submission" date="2019-10" db="EMBL/GenBank/DDBJ databases">
        <title>Genome Sequences from Six Type Strain Members of the Archaeal Family Sulfolobaceae: Acidianus ambivalens, Acidianus infernus, Metallosphaera prunae, Stygiolobus azoricus, Sulfolobus metallicus, and Sulfurisphaera ohwakuensis.</title>
        <authorList>
            <person name="Counts J.A."/>
            <person name="Kelly R.M."/>
        </authorList>
    </citation>
    <scope>NUCLEOTIDE SEQUENCE [LARGE SCALE GENOMIC DNA]</scope>
    <source>
        <strain evidence="14 15">FC6</strain>
    </source>
</reference>
<evidence type="ECO:0000256" key="12">
    <source>
        <dbReference type="ARBA" id="ARBA00048679"/>
    </source>
</evidence>
<evidence type="ECO:0000259" key="13">
    <source>
        <dbReference type="SMART" id="SM00090"/>
    </source>
</evidence>
<dbReference type="EMBL" id="CP045483">
    <property type="protein sequence ID" value="QGR18702.1"/>
    <property type="molecule type" value="Genomic_DNA"/>
</dbReference>
<comment type="catalytic activity">
    <reaction evidence="11">
        <text>L-threonyl-[protein] + ATP = O-phospho-L-threonyl-[protein] + ADP + H(+)</text>
        <dbReference type="Rhea" id="RHEA:46608"/>
        <dbReference type="Rhea" id="RHEA-COMP:11060"/>
        <dbReference type="Rhea" id="RHEA-COMP:11605"/>
        <dbReference type="ChEBI" id="CHEBI:15378"/>
        <dbReference type="ChEBI" id="CHEBI:30013"/>
        <dbReference type="ChEBI" id="CHEBI:30616"/>
        <dbReference type="ChEBI" id="CHEBI:61977"/>
        <dbReference type="ChEBI" id="CHEBI:456216"/>
        <dbReference type="EC" id="2.7.11.1"/>
    </reaction>
</comment>
<evidence type="ECO:0000313" key="15">
    <source>
        <dbReference type="Proteomes" id="UP000423396"/>
    </source>
</evidence>
<dbReference type="InterPro" id="IPR036390">
    <property type="entry name" value="WH_DNA-bd_sf"/>
</dbReference>
<comment type="cofactor">
    <cofactor evidence="1">
        <name>Mg(2+)</name>
        <dbReference type="ChEBI" id="CHEBI:18420"/>
    </cofactor>
</comment>
<dbReference type="InterPro" id="IPR000687">
    <property type="entry name" value="RIO_kinase"/>
</dbReference>
<dbReference type="RefSeq" id="WP_156004925.1">
    <property type="nucleotide sequence ID" value="NZ_CP045483.1"/>
</dbReference>
<dbReference type="GO" id="GO:0005524">
    <property type="term" value="F:ATP binding"/>
    <property type="evidence" value="ECO:0007669"/>
    <property type="project" value="UniProtKB-KW"/>
</dbReference>